<dbReference type="Proteomes" id="UP001497700">
    <property type="component" value="Unassembled WGS sequence"/>
</dbReference>
<dbReference type="EMBL" id="MU393430">
    <property type="protein sequence ID" value="KAI4869466.1"/>
    <property type="molecule type" value="Genomic_DNA"/>
</dbReference>
<evidence type="ECO:0000313" key="2">
    <source>
        <dbReference type="Proteomes" id="UP001497700"/>
    </source>
</evidence>
<name>A0ACB9ZCC7_9PEZI</name>
<comment type="caution">
    <text evidence="1">The sequence shown here is derived from an EMBL/GenBank/DDBJ whole genome shotgun (WGS) entry which is preliminary data.</text>
</comment>
<organism evidence="1 2">
    <name type="scientific">Hypoxylon rubiginosum</name>
    <dbReference type="NCBI Taxonomy" id="110542"/>
    <lineage>
        <taxon>Eukaryota</taxon>
        <taxon>Fungi</taxon>
        <taxon>Dikarya</taxon>
        <taxon>Ascomycota</taxon>
        <taxon>Pezizomycotina</taxon>
        <taxon>Sordariomycetes</taxon>
        <taxon>Xylariomycetidae</taxon>
        <taxon>Xylariales</taxon>
        <taxon>Hypoxylaceae</taxon>
        <taxon>Hypoxylon</taxon>
    </lineage>
</organism>
<gene>
    <name evidence="1" type="ORF">F4820DRAFT_406659</name>
</gene>
<protein>
    <submittedName>
        <fullName evidence="1">Uncharacterized protein</fullName>
    </submittedName>
</protein>
<sequence>MSIIIFRQTLGSALFASPGYAVVTKKRPSSGKGWSPNQSWASRNVARYMYDTCRHRPSLFQSRRRSGRPGWYARQVQQAAGCLASKTQRVDQPSFLQDYSFPYPSPSRGGPQTRP</sequence>
<reference evidence="1 2" key="1">
    <citation type="journal article" date="2022" name="New Phytol.">
        <title>Ecological generalism drives hyperdiversity of secondary metabolite gene clusters in xylarialean endophytes.</title>
        <authorList>
            <person name="Franco M.E.E."/>
            <person name="Wisecaver J.H."/>
            <person name="Arnold A.E."/>
            <person name="Ju Y.M."/>
            <person name="Slot J.C."/>
            <person name="Ahrendt S."/>
            <person name="Moore L.P."/>
            <person name="Eastman K.E."/>
            <person name="Scott K."/>
            <person name="Konkel Z."/>
            <person name="Mondo S.J."/>
            <person name="Kuo A."/>
            <person name="Hayes R.D."/>
            <person name="Haridas S."/>
            <person name="Andreopoulos B."/>
            <person name="Riley R."/>
            <person name="LaButti K."/>
            <person name="Pangilinan J."/>
            <person name="Lipzen A."/>
            <person name="Amirebrahimi M."/>
            <person name="Yan J."/>
            <person name="Adam C."/>
            <person name="Keymanesh K."/>
            <person name="Ng V."/>
            <person name="Louie K."/>
            <person name="Northen T."/>
            <person name="Drula E."/>
            <person name="Henrissat B."/>
            <person name="Hsieh H.M."/>
            <person name="Youens-Clark K."/>
            <person name="Lutzoni F."/>
            <person name="Miadlikowska J."/>
            <person name="Eastwood D.C."/>
            <person name="Hamelin R.C."/>
            <person name="Grigoriev I.V."/>
            <person name="U'Ren J.M."/>
        </authorList>
    </citation>
    <scope>NUCLEOTIDE SEQUENCE [LARGE SCALE GENOMIC DNA]</scope>
    <source>
        <strain evidence="1 2">CBS 119005</strain>
    </source>
</reference>
<proteinExistence type="predicted"/>
<keyword evidence="2" id="KW-1185">Reference proteome</keyword>
<evidence type="ECO:0000313" key="1">
    <source>
        <dbReference type="EMBL" id="KAI4869466.1"/>
    </source>
</evidence>
<accession>A0ACB9ZCC7</accession>